<accession>A0ABT5KXD6</accession>
<comment type="caution">
    <text evidence="1">The sequence shown here is derived from an EMBL/GenBank/DDBJ whole genome shotgun (WGS) entry which is preliminary data.</text>
</comment>
<reference evidence="1 2" key="1">
    <citation type="submission" date="2022-10" db="EMBL/GenBank/DDBJ databases">
        <title>Alteromonas sp. chi3 Genome sequencing.</title>
        <authorList>
            <person name="Park S."/>
        </authorList>
    </citation>
    <scope>NUCLEOTIDE SEQUENCE [LARGE SCALE GENOMIC DNA]</scope>
    <source>
        <strain evidence="2">chi3</strain>
    </source>
</reference>
<evidence type="ECO:0008006" key="3">
    <source>
        <dbReference type="Google" id="ProtNLM"/>
    </source>
</evidence>
<protein>
    <recommendedName>
        <fullName evidence="3">Glutamyl-tRNA amidotransferase</fullName>
    </recommendedName>
</protein>
<keyword evidence="2" id="KW-1185">Reference proteome</keyword>
<dbReference type="Proteomes" id="UP001218788">
    <property type="component" value="Unassembled WGS sequence"/>
</dbReference>
<evidence type="ECO:0000313" key="1">
    <source>
        <dbReference type="EMBL" id="MDC8829292.1"/>
    </source>
</evidence>
<dbReference type="RefSeq" id="WP_273637661.1">
    <property type="nucleotide sequence ID" value="NZ_JAQQXP010000001.1"/>
</dbReference>
<proteinExistence type="predicted"/>
<sequence length="102" mass="11891">MNATQYLQHCREEVRKNFQRVQAGQPDEKQKSRIEGLLHAARLLELVSLEELNALIEEEHQAVYGESVAQRKDRLARKTTLDELKENDPDAYFAIPAVERRF</sequence>
<name>A0ABT5KXD6_9ALTE</name>
<organism evidence="1 2">
    <name type="scientific">Alteromonas gilva</name>
    <dbReference type="NCBI Taxonomy" id="2987522"/>
    <lineage>
        <taxon>Bacteria</taxon>
        <taxon>Pseudomonadati</taxon>
        <taxon>Pseudomonadota</taxon>
        <taxon>Gammaproteobacteria</taxon>
        <taxon>Alteromonadales</taxon>
        <taxon>Alteromonadaceae</taxon>
        <taxon>Alteromonas/Salinimonas group</taxon>
        <taxon>Alteromonas</taxon>
    </lineage>
</organism>
<evidence type="ECO:0000313" key="2">
    <source>
        <dbReference type="Proteomes" id="UP001218788"/>
    </source>
</evidence>
<dbReference type="EMBL" id="JAQQXP010000001">
    <property type="protein sequence ID" value="MDC8829292.1"/>
    <property type="molecule type" value="Genomic_DNA"/>
</dbReference>
<gene>
    <name evidence="1" type="ORF">OIK42_00830</name>
</gene>